<sequence>MTTKRAARSLGISLLGVSTVLAPAITTGTAQAHGFTENPPSRQAACAAGSAGECGPIQWEPQSVEGPGSFPEQGPADGHLCSADNPSFQQLDDPRGGGWPATDLQSGQNVRFHWKNTASHPTEVYRYFITKDGWDPAKPLTRDQLEPAPFGTVDYGGRTPGDVEAHDVRLPEGKQGRHVIFAAWEIADTDNAFYSCSDVDLG</sequence>
<dbReference type="InterPro" id="IPR004302">
    <property type="entry name" value="Cellulose/chitin-bd_N"/>
</dbReference>
<evidence type="ECO:0000313" key="6">
    <source>
        <dbReference type="Proteomes" id="UP000580474"/>
    </source>
</evidence>
<comment type="caution">
    <text evidence="5">The sequence shown here is derived from an EMBL/GenBank/DDBJ whole genome shotgun (WGS) entry which is preliminary data.</text>
</comment>
<dbReference type="InterPro" id="IPR051024">
    <property type="entry name" value="GlcNAc_Chitin_IntDeg"/>
</dbReference>
<dbReference type="PANTHER" id="PTHR34823">
    <property type="entry name" value="GLCNAC-BINDING PROTEIN A"/>
    <property type="match status" value="1"/>
</dbReference>
<evidence type="ECO:0000313" key="5">
    <source>
        <dbReference type="EMBL" id="MBB5069424.1"/>
    </source>
</evidence>
<organism evidence="5 6">
    <name type="scientific">Saccharopolyspora gloriosae</name>
    <dbReference type="NCBI Taxonomy" id="455344"/>
    <lineage>
        <taxon>Bacteria</taxon>
        <taxon>Bacillati</taxon>
        <taxon>Actinomycetota</taxon>
        <taxon>Actinomycetes</taxon>
        <taxon>Pseudonocardiales</taxon>
        <taxon>Pseudonocardiaceae</taxon>
        <taxon>Saccharopolyspora</taxon>
    </lineage>
</organism>
<accession>A0A840NCU2</accession>
<feature type="chain" id="PRO_5032452953" evidence="3">
    <location>
        <begin position="33"/>
        <end position="202"/>
    </location>
</feature>
<dbReference type="CDD" id="cd21177">
    <property type="entry name" value="LPMO_AA10"/>
    <property type="match status" value="1"/>
</dbReference>
<evidence type="ECO:0000256" key="1">
    <source>
        <dbReference type="ARBA" id="ARBA00022729"/>
    </source>
</evidence>
<feature type="domain" description="Chitin-binding type-4" evidence="4">
    <location>
        <begin position="33"/>
        <end position="199"/>
    </location>
</feature>
<feature type="region of interest" description="Disordered" evidence="2">
    <location>
        <begin position="32"/>
        <end position="101"/>
    </location>
</feature>
<protein>
    <submittedName>
        <fullName evidence="5">Chitin-binding protein</fullName>
    </submittedName>
</protein>
<feature type="compositionally biased region" description="Low complexity" evidence="2">
    <location>
        <begin position="44"/>
        <end position="55"/>
    </location>
</feature>
<reference evidence="5 6" key="1">
    <citation type="submission" date="2020-08" db="EMBL/GenBank/DDBJ databases">
        <title>Sequencing the genomes of 1000 actinobacteria strains.</title>
        <authorList>
            <person name="Klenk H.-P."/>
        </authorList>
    </citation>
    <scope>NUCLEOTIDE SEQUENCE [LARGE SCALE GENOMIC DNA]</scope>
    <source>
        <strain evidence="5 6">DSM 45582</strain>
    </source>
</reference>
<dbReference type="Gene3D" id="2.70.50.50">
    <property type="entry name" value="chitin-binding protein cbp21"/>
    <property type="match status" value="1"/>
</dbReference>
<feature type="signal peptide" evidence="3">
    <location>
        <begin position="1"/>
        <end position="32"/>
    </location>
</feature>
<dbReference type="EMBL" id="JACHIV010000001">
    <property type="protein sequence ID" value="MBB5069424.1"/>
    <property type="molecule type" value="Genomic_DNA"/>
</dbReference>
<dbReference type="InterPro" id="IPR014756">
    <property type="entry name" value="Ig_E-set"/>
</dbReference>
<gene>
    <name evidence="5" type="ORF">BJ969_002512</name>
</gene>
<evidence type="ECO:0000256" key="3">
    <source>
        <dbReference type="SAM" id="SignalP"/>
    </source>
</evidence>
<name>A0A840NCU2_9PSEU</name>
<dbReference type="RefSeq" id="WP_184479114.1">
    <property type="nucleotide sequence ID" value="NZ_JACHIV010000001.1"/>
</dbReference>
<dbReference type="SUPFAM" id="SSF81296">
    <property type="entry name" value="E set domains"/>
    <property type="match status" value="1"/>
</dbReference>
<evidence type="ECO:0000259" key="4">
    <source>
        <dbReference type="Pfam" id="PF03067"/>
    </source>
</evidence>
<dbReference type="AlphaFoldDB" id="A0A840NCU2"/>
<dbReference type="Pfam" id="PF03067">
    <property type="entry name" value="LPMO_10"/>
    <property type="match status" value="1"/>
</dbReference>
<keyword evidence="6" id="KW-1185">Reference proteome</keyword>
<proteinExistence type="predicted"/>
<dbReference type="Proteomes" id="UP000580474">
    <property type="component" value="Unassembled WGS sequence"/>
</dbReference>
<dbReference type="PANTHER" id="PTHR34823:SF1">
    <property type="entry name" value="CHITIN-BINDING TYPE-4 DOMAIN-CONTAINING PROTEIN"/>
    <property type="match status" value="1"/>
</dbReference>
<keyword evidence="1 3" id="KW-0732">Signal</keyword>
<evidence type="ECO:0000256" key="2">
    <source>
        <dbReference type="SAM" id="MobiDB-lite"/>
    </source>
</evidence>